<reference evidence="2" key="1">
    <citation type="submission" date="2022-11" db="UniProtKB">
        <authorList>
            <consortium name="WormBaseParasite"/>
        </authorList>
    </citation>
    <scope>IDENTIFICATION</scope>
</reference>
<dbReference type="WBParaSite" id="Gr19_v10_g8057.t1">
    <property type="protein sequence ID" value="Gr19_v10_g8057.t1"/>
    <property type="gene ID" value="Gr19_v10_g8057"/>
</dbReference>
<organism evidence="1 2">
    <name type="scientific">Globodera rostochiensis</name>
    <name type="common">Golden nematode worm</name>
    <name type="synonym">Heterodera rostochiensis</name>
    <dbReference type="NCBI Taxonomy" id="31243"/>
    <lineage>
        <taxon>Eukaryota</taxon>
        <taxon>Metazoa</taxon>
        <taxon>Ecdysozoa</taxon>
        <taxon>Nematoda</taxon>
        <taxon>Chromadorea</taxon>
        <taxon>Rhabditida</taxon>
        <taxon>Tylenchina</taxon>
        <taxon>Tylenchomorpha</taxon>
        <taxon>Tylenchoidea</taxon>
        <taxon>Heteroderidae</taxon>
        <taxon>Heteroderinae</taxon>
        <taxon>Globodera</taxon>
    </lineage>
</organism>
<evidence type="ECO:0000313" key="1">
    <source>
        <dbReference type="Proteomes" id="UP000887572"/>
    </source>
</evidence>
<proteinExistence type="predicted"/>
<sequence>MLNTDSNPGDLKFTTVEHFHKVLLYRGADLSMRNWQGQNSEQVAQFAGTLTVTGVIQGHDPHNIGTLSVVSSSVAGEYSTLRRNFVEQAGFEANVPRIMVIPRGRNDSESATFLLVVSGVGVRAASHEQMVKLIHQQSGKPITLGGFKSNWSVIGS</sequence>
<dbReference type="AlphaFoldDB" id="A0A914I9Z9"/>
<keyword evidence="1" id="KW-1185">Reference proteome</keyword>
<evidence type="ECO:0000313" key="2">
    <source>
        <dbReference type="WBParaSite" id="Gr19_v10_g8057.t1"/>
    </source>
</evidence>
<name>A0A914I9Z9_GLORO</name>
<protein>
    <submittedName>
        <fullName evidence="2">Uncharacterized protein</fullName>
    </submittedName>
</protein>
<accession>A0A914I9Z9</accession>
<dbReference type="Proteomes" id="UP000887572">
    <property type="component" value="Unplaced"/>
</dbReference>